<reference evidence="1" key="1">
    <citation type="thesis" date="2021" institute="BYU ScholarsArchive" country="Provo, UT, USA">
        <title>Applications of and Algorithms for Genome Assembly and Genomic Analyses with an Emphasis on Marine Teleosts.</title>
        <authorList>
            <person name="Pickett B.D."/>
        </authorList>
    </citation>
    <scope>NUCLEOTIDE SEQUENCE</scope>
    <source>
        <strain evidence="1">HI-2016</strain>
    </source>
</reference>
<accession>A0A8T2N8A1</accession>
<evidence type="ECO:0000313" key="1">
    <source>
        <dbReference type="EMBL" id="KAG9334871.1"/>
    </source>
</evidence>
<proteinExistence type="predicted"/>
<dbReference type="EMBL" id="JAFBMS010000135">
    <property type="protein sequence ID" value="KAG9334871.1"/>
    <property type="molecule type" value="Genomic_DNA"/>
</dbReference>
<protein>
    <submittedName>
        <fullName evidence="1">Uncharacterized protein</fullName>
    </submittedName>
</protein>
<dbReference type="Proteomes" id="UP000824540">
    <property type="component" value="Unassembled WGS sequence"/>
</dbReference>
<name>A0A8T2N8A1_9TELE</name>
<sequence>MFNRTLAASFMRRAFECRRGNGCLKHSAAQIPALAALAGEATALLRGSQDATVEA</sequence>
<gene>
    <name evidence="1" type="ORF">JZ751_006348</name>
</gene>
<comment type="caution">
    <text evidence="1">The sequence shown here is derived from an EMBL/GenBank/DDBJ whole genome shotgun (WGS) entry which is preliminary data.</text>
</comment>
<evidence type="ECO:0000313" key="2">
    <source>
        <dbReference type="Proteomes" id="UP000824540"/>
    </source>
</evidence>
<organism evidence="1 2">
    <name type="scientific">Albula glossodonta</name>
    <name type="common">roundjaw bonefish</name>
    <dbReference type="NCBI Taxonomy" id="121402"/>
    <lineage>
        <taxon>Eukaryota</taxon>
        <taxon>Metazoa</taxon>
        <taxon>Chordata</taxon>
        <taxon>Craniata</taxon>
        <taxon>Vertebrata</taxon>
        <taxon>Euteleostomi</taxon>
        <taxon>Actinopterygii</taxon>
        <taxon>Neopterygii</taxon>
        <taxon>Teleostei</taxon>
        <taxon>Albuliformes</taxon>
        <taxon>Albulidae</taxon>
        <taxon>Albula</taxon>
    </lineage>
</organism>
<keyword evidence="2" id="KW-1185">Reference proteome</keyword>
<dbReference type="AlphaFoldDB" id="A0A8T2N8A1"/>